<dbReference type="OrthoDB" id="10382783at2759"/>
<evidence type="ECO:0000256" key="3">
    <source>
        <dbReference type="ARBA" id="ARBA00023054"/>
    </source>
</evidence>
<dbReference type="Pfam" id="PF00038">
    <property type="entry name" value="Filament"/>
    <property type="match status" value="1"/>
</dbReference>
<evidence type="ECO:0000256" key="5">
    <source>
        <dbReference type="SAM" id="MobiDB-lite"/>
    </source>
</evidence>
<dbReference type="GO" id="GO:0005882">
    <property type="term" value="C:intermediate filament"/>
    <property type="evidence" value="ECO:0007669"/>
    <property type="project" value="UniProtKB-KW"/>
</dbReference>
<sequence>MAFYRIANPYSDESRHGASLGEYPSGGLGGGFSGGSSSGFSFSSFAAFGGAQSSSFGGYAGSDKQTMQNLNDRLAAYLEKVRALEAANTELEIKIHEWYEKQAGDGAGTTASDYSKYYDTINDLKRKILVAKFENSATELQIDNARMAVDDFSQKKEIELSHRKHVEADIYALHKVLDELSLSGRDLEFQVDSISEELAYLKKNHEEEMHVARSSSAGQVDVQMNAAPGINLTQVLNDMRTNYEVLAEKNRADAEAWFAQKSNELKTEISAGVEQVNTSKTEITDLRRTLKSFELELQSLLSLKKTFEDTLAETEADYGEQLGQIQIIITRLEEQLRQIRADMEHQSLEYRELLDIKTRLEMEIKTYHHLLEGELGKLSIQSSSSESASSSTVSDEQTFSSSNTISQTTPVDSSKAPTRAVMVKTIIEEVVDGKVVSSRSERFEEMRK</sequence>
<accession>A0A2G9RIB3</accession>
<proteinExistence type="predicted"/>
<gene>
    <name evidence="7" type="ORF">AB205_0022350</name>
</gene>
<evidence type="ECO:0000259" key="6">
    <source>
        <dbReference type="PROSITE" id="PS51842"/>
    </source>
</evidence>
<dbReference type="Gene3D" id="1.20.5.170">
    <property type="match status" value="1"/>
</dbReference>
<keyword evidence="2" id="KW-0403">Intermediate filament</keyword>
<dbReference type="AlphaFoldDB" id="A0A2G9RIB3"/>
<evidence type="ECO:0000256" key="4">
    <source>
        <dbReference type="SAM" id="Coils"/>
    </source>
</evidence>
<feature type="domain" description="IF rod" evidence="6">
    <location>
        <begin position="63"/>
        <end position="378"/>
    </location>
</feature>
<dbReference type="SMART" id="SM01391">
    <property type="entry name" value="Filament"/>
    <property type="match status" value="1"/>
</dbReference>
<dbReference type="SUPFAM" id="SSF64593">
    <property type="entry name" value="Intermediate filament protein, coiled coil region"/>
    <property type="match status" value="2"/>
</dbReference>
<dbReference type="GO" id="GO:0045109">
    <property type="term" value="P:intermediate filament organization"/>
    <property type="evidence" value="ECO:0007669"/>
    <property type="project" value="TreeGrafter"/>
</dbReference>
<protein>
    <submittedName>
        <fullName evidence="7">Keratin, type I cytoskeletal 47 kDa</fullName>
    </submittedName>
</protein>
<evidence type="ECO:0000313" key="8">
    <source>
        <dbReference type="Proteomes" id="UP000228934"/>
    </source>
</evidence>
<dbReference type="PROSITE" id="PS51842">
    <property type="entry name" value="IF_ROD_2"/>
    <property type="match status" value="1"/>
</dbReference>
<reference evidence="8" key="1">
    <citation type="journal article" date="2017" name="Nat. Commun.">
        <title>The North American bullfrog draft genome provides insight into hormonal regulation of long noncoding RNA.</title>
        <authorList>
            <person name="Hammond S.A."/>
            <person name="Warren R.L."/>
            <person name="Vandervalk B.P."/>
            <person name="Kucuk E."/>
            <person name="Khan H."/>
            <person name="Gibb E.A."/>
            <person name="Pandoh P."/>
            <person name="Kirk H."/>
            <person name="Zhao Y."/>
            <person name="Jones M."/>
            <person name="Mungall A.J."/>
            <person name="Coope R."/>
            <person name="Pleasance S."/>
            <person name="Moore R.A."/>
            <person name="Holt R.A."/>
            <person name="Round J.M."/>
            <person name="Ohora S."/>
            <person name="Walle B.V."/>
            <person name="Veldhoen N."/>
            <person name="Helbing C.C."/>
            <person name="Birol I."/>
        </authorList>
    </citation>
    <scope>NUCLEOTIDE SEQUENCE [LARGE SCALE GENOMIC DNA]</scope>
</reference>
<dbReference type="FunFam" id="1.20.5.500:FF:000001">
    <property type="entry name" value="Type II keratin 23"/>
    <property type="match status" value="1"/>
</dbReference>
<dbReference type="PANTHER" id="PTHR23239:SF137">
    <property type="entry name" value="KERATIN, TYPE I CYTOSKELETAL 10"/>
    <property type="match status" value="1"/>
</dbReference>
<dbReference type="GO" id="GO:0030855">
    <property type="term" value="P:epithelial cell differentiation"/>
    <property type="evidence" value="ECO:0007669"/>
    <property type="project" value="TreeGrafter"/>
</dbReference>
<feature type="region of interest" description="Disordered" evidence="5">
    <location>
        <begin position="386"/>
        <end position="418"/>
    </location>
</feature>
<keyword evidence="3 4" id="KW-0175">Coiled coil</keyword>
<dbReference type="PANTHER" id="PTHR23239">
    <property type="entry name" value="INTERMEDIATE FILAMENT"/>
    <property type="match status" value="1"/>
</dbReference>
<dbReference type="InterPro" id="IPR002957">
    <property type="entry name" value="Keratin_I"/>
</dbReference>
<keyword evidence="8" id="KW-1185">Reference proteome</keyword>
<organism evidence="7 8">
    <name type="scientific">Aquarana catesbeiana</name>
    <name type="common">American bullfrog</name>
    <name type="synonym">Rana catesbeiana</name>
    <dbReference type="NCBI Taxonomy" id="8400"/>
    <lineage>
        <taxon>Eukaryota</taxon>
        <taxon>Metazoa</taxon>
        <taxon>Chordata</taxon>
        <taxon>Craniata</taxon>
        <taxon>Vertebrata</taxon>
        <taxon>Euteleostomi</taxon>
        <taxon>Amphibia</taxon>
        <taxon>Batrachia</taxon>
        <taxon>Anura</taxon>
        <taxon>Neobatrachia</taxon>
        <taxon>Ranoidea</taxon>
        <taxon>Ranidae</taxon>
        <taxon>Aquarana</taxon>
    </lineage>
</organism>
<dbReference type="PRINTS" id="PR01248">
    <property type="entry name" value="TYPE1KERATIN"/>
</dbReference>
<name>A0A2G9RIB3_AQUCT</name>
<evidence type="ECO:0000313" key="7">
    <source>
        <dbReference type="EMBL" id="PIO27584.1"/>
    </source>
</evidence>
<dbReference type="InterPro" id="IPR039008">
    <property type="entry name" value="IF_rod_dom"/>
</dbReference>
<evidence type="ECO:0000256" key="1">
    <source>
        <dbReference type="ARBA" id="ARBA00022744"/>
    </source>
</evidence>
<dbReference type="FunFam" id="1.20.5.170:FF:000002">
    <property type="entry name" value="Type I keratin KA11"/>
    <property type="match status" value="1"/>
</dbReference>
<dbReference type="GO" id="GO:0005198">
    <property type="term" value="F:structural molecule activity"/>
    <property type="evidence" value="ECO:0007669"/>
    <property type="project" value="InterPro"/>
</dbReference>
<dbReference type="EMBL" id="KV940434">
    <property type="protein sequence ID" value="PIO27584.1"/>
    <property type="molecule type" value="Genomic_DNA"/>
</dbReference>
<dbReference type="Gene3D" id="1.20.5.500">
    <property type="entry name" value="Single helix bin"/>
    <property type="match status" value="1"/>
</dbReference>
<keyword evidence="1" id="KW-0416">Keratin</keyword>
<dbReference type="Gene3D" id="1.20.5.1160">
    <property type="entry name" value="Vasodilator-stimulated phosphoprotein"/>
    <property type="match status" value="1"/>
</dbReference>
<evidence type="ECO:0000256" key="2">
    <source>
        <dbReference type="ARBA" id="ARBA00022754"/>
    </source>
</evidence>
<feature type="coiled-coil region" evidence="4">
    <location>
        <begin position="67"/>
        <end position="101"/>
    </location>
</feature>
<feature type="coiled-coil region" evidence="4">
    <location>
        <begin position="276"/>
        <end position="349"/>
    </location>
</feature>
<feature type="compositionally biased region" description="Polar residues" evidence="5">
    <location>
        <begin position="395"/>
        <end position="416"/>
    </location>
</feature>
<dbReference type="Proteomes" id="UP000228934">
    <property type="component" value="Unassembled WGS sequence"/>
</dbReference>